<accession>F0Y2F8</accession>
<keyword evidence="1 4" id="KW-0479">Metal-binding</keyword>
<dbReference type="PROSITE" id="PS50103">
    <property type="entry name" value="ZF_C3H1"/>
    <property type="match status" value="1"/>
</dbReference>
<keyword evidence="9" id="KW-1185">Reference proteome</keyword>
<dbReference type="Pfam" id="PF00642">
    <property type="entry name" value="zf-CCCH"/>
    <property type="match status" value="1"/>
</dbReference>
<dbReference type="PROSITE" id="PS00518">
    <property type="entry name" value="ZF_RING_1"/>
    <property type="match status" value="1"/>
</dbReference>
<dbReference type="InParanoid" id="F0Y2F8"/>
<dbReference type="InterPro" id="IPR036855">
    <property type="entry name" value="Znf_CCCH_sf"/>
</dbReference>
<dbReference type="OrthoDB" id="25761at2759"/>
<dbReference type="InterPro" id="IPR013083">
    <property type="entry name" value="Znf_RING/FYVE/PHD"/>
</dbReference>
<feature type="non-terminal residue" evidence="8">
    <location>
        <position position="1"/>
    </location>
</feature>
<dbReference type="GO" id="GO:0005684">
    <property type="term" value="C:U2-type spliceosomal complex"/>
    <property type="evidence" value="ECO:0007669"/>
    <property type="project" value="TreeGrafter"/>
</dbReference>
<dbReference type="SUPFAM" id="SSF57850">
    <property type="entry name" value="RING/U-box"/>
    <property type="match status" value="1"/>
</dbReference>
<keyword evidence="3 4" id="KW-0862">Zinc</keyword>
<gene>
    <name evidence="8" type="ORF">AURANDRAFT_4131</name>
</gene>
<feature type="zinc finger region" description="C3H1-type" evidence="4">
    <location>
        <begin position="107"/>
        <end position="135"/>
    </location>
</feature>
<dbReference type="Pfam" id="PF00097">
    <property type="entry name" value="zf-C3HC4"/>
    <property type="match status" value="1"/>
</dbReference>
<dbReference type="PANTHER" id="PTHR12930">
    <property type="entry name" value="ZINC FINGER PROTEIN 183"/>
    <property type="match status" value="1"/>
</dbReference>
<evidence type="ECO:0000256" key="5">
    <source>
        <dbReference type="SAM" id="MobiDB-lite"/>
    </source>
</evidence>
<name>F0Y2F8_AURAN</name>
<dbReference type="CDD" id="cd16539">
    <property type="entry name" value="RING-HC_RNF113A_B"/>
    <property type="match status" value="1"/>
</dbReference>
<feature type="domain" description="RING-type" evidence="6">
    <location>
        <begin position="190"/>
        <end position="229"/>
    </location>
</feature>
<dbReference type="eggNOG" id="KOG1813">
    <property type="taxonomic scope" value="Eukaryota"/>
</dbReference>
<dbReference type="GO" id="GO:0034247">
    <property type="term" value="P:snoRNA splicing"/>
    <property type="evidence" value="ECO:0007669"/>
    <property type="project" value="TreeGrafter"/>
</dbReference>
<dbReference type="AlphaFoldDB" id="F0Y2F8"/>
<evidence type="ECO:0000259" key="6">
    <source>
        <dbReference type="PROSITE" id="PS50089"/>
    </source>
</evidence>
<dbReference type="Proteomes" id="UP000002729">
    <property type="component" value="Unassembled WGS sequence"/>
</dbReference>
<dbReference type="InterPro" id="IPR001841">
    <property type="entry name" value="Znf_RING"/>
</dbReference>
<proteinExistence type="predicted"/>
<dbReference type="GeneID" id="20222014"/>
<dbReference type="InterPro" id="IPR017907">
    <property type="entry name" value="Znf_RING_CS"/>
</dbReference>
<dbReference type="InterPro" id="IPR018957">
    <property type="entry name" value="Znf_C3HC4_RING-type"/>
</dbReference>
<keyword evidence="2 4" id="KW-0863">Zinc-finger</keyword>
<dbReference type="OMA" id="RGMNNYQ"/>
<feature type="non-terminal residue" evidence="8">
    <location>
        <position position="245"/>
    </location>
</feature>
<dbReference type="SUPFAM" id="SSF90229">
    <property type="entry name" value="CCCH zinc finger"/>
    <property type="match status" value="1"/>
</dbReference>
<reference evidence="8 9" key="1">
    <citation type="journal article" date="2011" name="Proc. Natl. Acad. Sci. U.S.A.">
        <title>Niche of harmful alga Aureococcus anophagefferens revealed through ecogenomics.</title>
        <authorList>
            <person name="Gobler C.J."/>
            <person name="Berry D.L."/>
            <person name="Dyhrman S.T."/>
            <person name="Wilhelm S.W."/>
            <person name="Salamov A."/>
            <person name="Lobanov A.V."/>
            <person name="Zhang Y."/>
            <person name="Collier J.L."/>
            <person name="Wurch L.L."/>
            <person name="Kustka A.B."/>
            <person name="Dill B.D."/>
            <person name="Shah M."/>
            <person name="VerBerkmoes N.C."/>
            <person name="Kuo A."/>
            <person name="Terry A."/>
            <person name="Pangilinan J."/>
            <person name="Lindquist E.A."/>
            <person name="Lucas S."/>
            <person name="Paulsen I.T."/>
            <person name="Hattenrath-Lehmann T.K."/>
            <person name="Talmage S.C."/>
            <person name="Walker E.A."/>
            <person name="Koch F."/>
            <person name="Burson A.M."/>
            <person name="Marcoval M.A."/>
            <person name="Tang Y.Z."/>
            <person name="Lecleir G.R."/>
            <person name="Coyne K.J."/>
            <person name="Berg G.M."/>
            <person name="Bertrand E.M."/>
            <person name="Saito M.A."/>
            <person name="Gladyshev V.N."/>
            <person name="Grigoriev I.V."/>
        </authorList>
    </citation>
    <scope>NUCLEOTIDE SEQUENCE [LARGE SCALE GENOMIC DNA]</scope>
    <source>
        <strain evidence="9">CCMP 1984</strain>
    </source>
</reference>
<feature type="compositionally biased region" description="Basic and acidic residues" evidence="5">
    <location>
        <begin position="149"/>
        <end position="160"/>
    </location>
</feature>
<dbReference type="PROSITE" id="PS50089">
    <property type="entry name" value="ZF_RING_2"/>
    <property type="match status" value="1"/>
</dbReference>
<organism evidence="9">
    <name type="scientific">Aureococcus anophagefferens</name>
    <name type="common">Harmful bloom alga</name>
    <dbReference type="NCBI Taxonomy" id="44056"/>
    <lineage>
        <taxon>Eukaryota</taxon>
        <taxon>Sar</taxon>
        <taxon>Stramenopiles</taxon>
        <taxon>Ochrophyta</taxon>
        <taxon>Pelagophyceae</taxon>
        <taxon>Pelagomonadales</taxon>
        <taxon>Pelagomonadaceae</taxon>
        <taxon>Aureococcus</taxon>
    </lineage>
</organism>
<evidence type="ECO:0000256" key="1">
    <source>
        <dbReference type="ARBA" id="ARBA00022723"/>
    </source>
</evidence>
<dbReference type="KEGG" id="aaf:AURANDRAFT_4131"/>
<evidence type="ECO:0000256" key="2">
    <source>
        <dbReference type="ARBA" id="ARBA00022771"/>
    </source>
</evidence>
<evidence type="ECO:0008006" key="10">
    <source>
        <dbReference type="Google" id="ProtNLM"/>
    </source>
</evidence>
<feature type="region of interest" description="Disordered" evidence="5">
    <location>
        <begin position="149"/>
        <end position="173"/>
    </location>
</feature>
<evidence type="ECO:0000256" key="4">
    <source>
        <dbReference type="PROSITE-ProRule" id="PRU00723"/>
    </source>
</evidence>
<evidence type="ECO:0000259" key="7">
    <source>
        <dbReference type="PROSITE" id="PS50103"/>
    </source>
</evidence>
<dbReference type="PANTHER" id="PTHR12930:SF0">
    <property type="entry name" value="RING FINGER PROTEIN 113B"/>
    <property type="match status" value="1"/>
</dbReference>
<dbReference type="InterPro" id="IPR000571">
    <property type="entry name" value="Znf_CCCH"/>
</dbReference>
<sequence length="245" mass="27662">SDDDDRMQGAAVFASSRDVAPVEHRGGAFAHQDFDTDKDQDARALLRRKFELQEAGATNDETGLYQGQAGYKSYVKLNEAQIGANKYTGTKGPIRAPSFVRNTCRFDYQPDVCKDYKDTGFCGYGDSCKFMHDRGDYKTGWQLEAEYQRQKERDKEREMLGKLGEPDSDDEREANKFRVGAGAEELPFACHLCRGPFKDPMMTTCGHYYCASCASSHFREKNTRCPICEKQTYGMLNAAPKLRAK</sequence>
<dbReference type="InterPro" id="IPR039971">
    <property type="entry name" value="CWC24-like"/>
</dbReference>
<dbReference type="FunCoup" id="F0Y2F8">
    <property type="interactions" value="139"/>
</dbReference>
<dbReference type="EMBL" id="GL833123">
    <property type="protein sequence ID" value="EGB11081.1"/>
    <property type="molecule type" value="Genomic_DNA"/>
</dbReference>
<feature type="domain" description="C3H1-type" evidence="7">
    <location>
        <begin position="107"/>
        <end position="135"/>
    </location>
</feature>
<protein>
    <recommendedName>
        <fullName evidence="10">RING-type E3 ubiquitin transferase</fullName>
    </recommendedName>
</protein>
<dbReference type="GO" id="GO:0008270">
    <property type="term" value="F:zinc ion binding"/>
    <property type="evidence" value="ECO:0007669"/>
    <property type="project" value="UniProtKB-KW"/>
</dbReference>
<dbReference type="SMART" id="SM00356">
    <property type="entry name" value="ZnF_C3H1"/>
    <property type="match status" value="1"/>
</dbReference>
<dbReference type="SMART" id="SM00184">
    <property type="entry name" value="RING"/>
    <property type="match status" value="1"/>
</dbReference>
<dbReference type="RefSeq" id="XP_009034140.1">
    <property type="nucleotide sequence ID" value="XM_009035892.1"/>
</dbReference>
<evidence type="ECO:0000313" key="9">
    <source>
        <dbReference type="Proteomes" id="UP000002729"/>
    </source>
</evidence>
<dbReference type="Gene3D" id="3.30.40.10">
    <property type="entry name" value="Zinc/RING finger domain, C3HC4 (zinc finger)"/>
    <property type="match status" value="1"/>
</dbReference>
<evidence type="ECO:0000313" key="8">
    <source>
        <dbReference type="EMBL" id="EGB11081.1"/>
    </source>
</evidence>
<evidence type="ECO:0000256" key="3">
    <source>
        <dbReference type="ARBA" id="ARBA00022833"/>
    </source>
</evidence>